<dbReference type="GO" id="GO:0000156">
    <property type="term" value="F:phosphorelay response regulator activity"/>
    <property type="evidence" value="ECO:0007669"/>
    <property type="project" value="TreeGrafter"/>
</dbReference>
<dbReference type="SMART" id="SM00862">
    <property type="entry name" value="Trans_reg_C"/>
    <property type="match status" value="1"/>
</dbReference>
<dbReference type="InterPro" id="IPR001867">
    <property type="entry name" value="OmpR/PhoB-type_DNA-bd"/>
</dbReference>
<dbReference type="PANTHER" id="PTHR48111">
    <property type="entry name" value="REGULATOR OF RPOS"/>
    <property type="match status" value="1"/>
</dbReference>
<dbReference type="AlphaFoldDB" id="A0A0J7I5L6"/>
<dbReference type="GO" id="GO:0032993">
    <property type="term" value="C:protein-DNA complex"/>
    <property type="evidence" value="ECO:0007669"/>
    <property type="project" value="TreeGrafter"/>
</dbReference>
<dbReference type="InterPro" id="IPR011006">
    <property type="entry name" value="CheY-like_superfamily"/>
</dbReference>
<evidence type="ECO:0000313" key="9">
    <source>
        <dbReference type="Proteomes" id="UP000036261"/>
    </source>
</evidence>
<dbReference type="GO" id="GO:0005829">
    <property type="term" value="C:cytosol"/>
    <property type="evidence" value="ECO:0007669"/>
    <property type="project" value="TreeGrafter"/>
</dbReference>
<feature type="domain" description="OmpR/PhoB-type" evidence="7">
    <location>
        <begin position="129"/>
        <end position="231"/>
    </location>
</feature>
<feature type="modified residue" description="4-aspartylphosphate" evidence="4">
    <location>
        <position position="54"/>
    </location>
</feature>
<dbReference type="PROSITE" id="PS50110">
    <property type="entry name" value="RESPONSE_REGULATORY"/>
    <property type="match status" value="1"/>
</dbReference>
<dbReference type="CDD" id="cd00383">
    <property type="entry name" value="trans_reg_C"/>
    <property type="match status" value="1"/>
</dbReference>
<dbReference type="PATRIC" id="fig|558151.6.peg.3550"/>
<dbReference type="SMART" id="SM00448">
    <property type="entry name" value="REC"/>
    <property type="match status" value="1"/>
</dbReference>
<keyword evidence="9" id="KW-1185">Reference proteome</keyword>
<gene>
    <name evidence="8" type="ORF">ACM46_16780</name>
</gene>
<sequence length="231" mass="26557">MNKIKVLLVEDEAVLAMIVKETLEMNGFEIEIANNGIEGWAKFKNRQPDICVVDIMMPRKDGFSLVEDIRKIDDLVPVIFLTAKSQTSDVIKGLEIGADDYMRKPFSMEELILRIKKLIRRSSTHLVETETITLTDNTIGSFQFDFKRLELIHNNTTINLSQREAELLNLLMINKNQVLERKTALLKLWGDDNIFAARSMDVYITRLRKFLTLDPSVEILNIRGVGFKLVE</sequence>
<evidence type="ECO:0000259" key="7">
    <source>
        <dbReference type="PROSITE" id="PS51755"/>
    </source>
</evidence>
<dbReference type="CDD" id="cd17574">
    <property type="entry name" value="REC_OmpR"/>
    <property type="match status" value="1"/>
</dbReference>
<evidence type="ECO:0000256" key="5">
    <source>
        <dbReference type="PROSITE-ProRule" id="PRU01091"/>
    </source>
</evidence>
<dbReference type="Pfam" id="PF00486">
    <property type="entry name" value="Trans_reg_C"/>
    <property type="match status" value="1"/>
</dbReference>
<dbReference type="EMBL" id="LFND01000005">
    <property type="protein sequence ID" value="KMQ61642.1"/>
    <property type="molecule type" value="Genomic_DNA"/>
</dbReference>
<dbReference type="GO" id="GO:0000976">
    <property type="term" value="F:transcription cis-regulatory region binding"/>
    <property type="evidence" value="ECO:0007669"/>
    <property type="project" value="TreeGrafter"/>
</dbReference>
<dbReference type="Gene3D" id="3.40.50.2300">
    <property type="match status" value="1"/>
</dbReference>
<evidence type="ECO:0000256" key="1">
    <source>
        <dbReference type="ARBA" id="ARBA00022553"/>
    </source>
</evidence>
<evidence type="ECO:0000256" key="2">
    <source>
        <dbReference type="ARBA" id="ARBA00023012"/>
    </source>
</evidence>
<dbReference type="InterPro" id="IPR016032">
    <property type="entry name" value="Sig_transdc_resp-reg_C-effctor"/>
</dbReference>
<dbReference type="PROSITE" id="PS51755">
    <property type="entry name" value="OMPR_PHOB"/>
    <property type="match status" value="1"/>
</dbReference>
<evidence type="ECO:0000256" key="3">
    <source>
        <dbReference type="ARBA" id="ARBA00023125"/>
    </source>
</evidence>
<dbReference type="Gene3D" id="6.10.250.690">
    <property type="match status" value="1"/>
</dbReference>
<dbReference type="RefSeq" id="WP_048507809.1">
    <property type="nucleotide sequence ID" value="NZ_LFND01000005.1"/>
</dbReference>
<dbReference type="Pfam" id="PF00072">
    <property type="entry name" value="Response_reg"/>
    <property type="match status" value="1"/>
</dbReference>
<feature type="domain" description="Response regulatory" evidence="6">
    <location>
        <begin position="5"/>
        <end position="119"/>
    </location>
</feature>
<comment type="caution">
    <text evidence="8">The sequence shown here is derived from an EMBL/GenBank/DDBJ whole genome shotgun (WGS) entry which is preliminary data.</text>
</comment>
<reference evidence="8 9" key="1">
    <citation type="journal article" date="2013" name="Int. J. Syst. Evol. Microbiol.">
        <title>Chryseobacterium angstadtii sp. nov., isolated from a newt tank.</title>
        <authorList>
            <person name="Kirk K.E."/>
            <person name="Hoffman J.A."/>
            <person name="Smith K.A."/>
            <person name="Strahan B.L."/>
            <person name="Failor K.C."/>
            <person name="Krebs J.E."/>
            <person name="Gale A.N."/>
            <person name="Do T.D."/>
            <person name="Sontag T.C."/>
            <person name="Batties A.M."/>
            <person name="Mistiszyn K."/>
            <person name="Newman J.D."/>
        </authorList>
    </citation>
    <scope>NUCLEOTIDE SEQUENCE [LARGE SCALE GENOMIC DNA]</scope>
    <source>
        <strain evidence="8 9">KM</strain>
    </source>
</reference>
<evidence type="ECO:0000259" key="6">
    <source>
        <dbReference type="PROSITE" id="PS50110"/>
    </source>
</evidence>
<dbReference type="OrthoDB" id="9790442at2"/>
<name>A0A0J7I5L6_9FLAO</name>
<keyword evidence="3 5" id="KW-0238">DNA-binding</keyword>
<protein>
    <submittedName>
        <fullName evidence="8">Transcriptional regulator</fullName>
    </submittedName>
</protein>
<accession>A0A0J7I5L6</accession>
<dbReference type="SUPFAM" id="SSF52172">
    <property type="entry name" value="CheY-like"/>
    <property type="match status" value="1"/>
</dbReference>
<evidence type="ECO:0000256" key="4">
    <source>
        <dbReference type="PROSITE-ProRule" id="PRU00169"/>
    </source>
</evidence>
<dbReference type="GO" id="GO:0006355">
    <property type="term" value="P:regulation of DNA-templated transcription"/>
    <property type="evidence" value="ECO:0007669"/>
    <property type="project" value="InterPro"/>
</dbReference>
<dbReference type="Gene3D" id="1.10.10.10">
    <property type="entry name" value="Winged helix-like DNA-binding domain superfamily/Winged helix DNA-binding domain"/>
    <property type="match status" value="1"/>
</dbReference>
<dbReference type="InterPro" id="IPR039420">
    <property type="entry name" value="WalR-like"/>
</dbReference>
<dbReference type="Proteomes" id="UP000036261">
    <property type="component" value="Unassembled WGS sequence"/>
</dbReference>
<proteinExistence type="predicted"/>
<keyword evidence="2" id="KW-0902">Two-component regulatory system</keyword>
<organism evidence="8 9">
    <name type="scientific">Chryseobacterium angstadtii</name>
    <dbReference type="NCBI Taxonomy" id="558151"/>
    <lineage>
        <taxon>Bacteria</taxon>
        <taxon>Pseudomonadati</taxon>
        <taxon>Bacteroidota</taxon>
        <taxon>Flavobacteriia</taxon>
        <taxon>Flavobacteriales</taxon>
        <taxon>Weeksellaceae</taxon>
        <taxon>Chryseobacterium group</taxon>
        <taxon>Chryseobacterium</taxon>
    </lineage>
</organism>
<dbReference type="STRING" id="558151.ACM46_16780"/>
<dbReference type="InterPro" id="IPR001789">
    <property type="entry name" value="Sig_transdc_resp-reg_receiver"/>
</dbReference>
<dbReference type="InterPro" id="IPR036388">
    <property type="entry name" value="WH-like_DNA-bd_sf"/>
</dbReference>
<dbReference type="PANTHER" id="PTHR48111:SF40">
    <property type="entry name" value="PHOSPHATE REGULON TRANSCRIPTIONAL REGULATORY PROTEIN PHOB"/>
    <property type="match status" value="1"/>
</dbReference>
<dbReference type="SUPFAM" id="SSF46894">
    <property type="entry name" value="C-terminal effector domain of the bipartite response regulators"/>
    <property type="match status" value="1"/>
</dbReference>
<keyword evidence="1 4" id="KW-0597">Phosphoprotein</keyword>
<evidence type="ECO:0000313" key="8">
    <source>
        <dbReference type="EMBL" id="KMQ61642.1"/>
    </source>
</evidence>
<feature type="DNA-binding region" description="OmpR/PhoB-type" evidence="5">
    <location>
        <begin position="129"/>
        <end position="231"/>
    </location>
</feature>